<accession>A0A1X7T1K6</accession>
<dbReference type="AlphaFoldDB" id="A0A1X7T1K6"/>
<evidence type="ECO:0000313" key="1">
    <source>
        <dbReference type="EnsemblMetazoa" id="Aqu2.1.08309_001"/>
    </source>
</evidence>
<dbReference type="EnsemblMetazoa" id="Aqu2.1.08309_001">
    <property type="protein sequence ID" value="Aqu2.1.08309_001"/>
    <property type="gene ID" value="Aqu2.1.08309"/>
</dbReference>
<protein>
    <submittedName>
        <fullName evidence="1">Uncharacterized protein</fullName>
    </submittedName>
</protein>
<reference evidence="1" key="1">
    <citation type="submission" date="2017-05" db="UniProtKB">
        <authorList>
            <consortium name="EnsemblMetazoa"/>
        </authorList>
    </citation>
    <scope>IDENTIFICATION</scope>
</reference>
<dbReference type="InParanoid" id="A0A1X7T1K6"/>
<organism evidence="1">
    <name type="scientific">Amphimedon queenslandica</name>
    <name type="common">Sponge</name>
    <dbReference type="NCBI Taxonomy" id="400682"/>
    <lineage>
        <taxon>Eukaryota</taxon>
        <taxon>Metazoa</taxon>
        <taxon>Porifera</taxon>
        <taxon>Demospongiae</taxon>
        <taxon>Heteroscleromorpha</taxon>
        <taxon>Haplosclerida</taxon>
        <taxon>Niphatidae</taxon>
        <taxon>Amphimedon</taxon>
    </lineage>
</organism>
<proteinExistence type="predicted"/>
<sequence length="32" mass="3873">AQVSAVIICYYYCFSYYLFVIAKLDIRYQNQL</sequence>
<name>A0A1X7T1K6_AMPQE</name>